<reference evidence="1 2" key="1">
    <citation type="submission" date="2017-11" db="EMBL/GenBank/DDBJ databases">
        <title>Genomic Encyclopedia of Archaeal and Bacterial Type Strains, Phase II (KMG-II): From Individual Species to Whole Genera.</title>
        <authorList>
            <person name="Goeker M."/>
        </authorList>
    </citation>
    <scope>NUCLEOTIDE SEQUENCE [LARGE SCALE GENOMIC DNA]</scope>
    <source>
        <strain evidence="1 2">DSM 27763</strain>
    </source>
</reference>
<dbReference type="AlphaFoldDB" id="A0A2M9B8Z9"/>
<sequence length="49" mass="5297">MRAAVFSVTPTAAGEHEGEFLDTVGGDLNRRTEITMLRAPGRGRTLKLP</sequence>
<dbReference type="EMBL" id="PGEZ01000002">
    <property type="protein sequence ID" value="PJJ54397.1"/>
    <property type="molecule type" value="Genomic_DNA"/>
</dbReference>
<comment type="caution">
    <text evidence="1">The sequence shown here is derived from an EMBL/GenBank/DDBJ whole genome shotgun (WGS) entry which is preliminary data.</text>
</comment>
<accession>A0A2M9B8Z9</accession>
<evidence type="ECO:0000313" key="2">
    <source>
        <dbReference type="Proteomes" id="UP000230842"/>
    </source>
</evidence>
<protein>
    <submittedName>
        <fullName evidence="1">Uncharacterized protein</fullName>
    </submittedName>
</protein>
<gene>
    <name evidence="1" type="ORF">CLV56_3907</name>
</gene>
<dbReference type="RefSeq" id="WP_157805230.1">
    <property type="nucleotide sequence ID" value="NZ_PGEZ01000002.1"/>
</dbReference>
<keyword evidence="2" id="KW-1185">Reference proteome</keyword>
<dbReference type="Proteomes" id="UP000230842">
    <property type="component" value="Unassembled WGS sequence"/>
</dbReference>
<name>A0A2M9B8Z9_9ACTN</name>
<organism evidence="1 2">
    <name type="scientific">Mumia flava</name>
    <dbReference type="NCBI Taxonomy" id="1348852"/>
    <lineage>
        <taxon>Bacteria</taxon>
        <taxon>Bacillati</taxon>
        <taxon>Actinomycetota</taxon>
        <taxon>Actinomycetes</taxon>
        <taxon>Propionibacteriales</taxon>
        <taxon>Nocardioidaceae</taxon>
        <taxon>Mumia</taxon>
    </lineage>
</organism>
<evidence type="ECO:0000313" key="1">
    <source>
        <dbReference type="EMBL" id="PJJ54397.1"/>
    </source>
</evidence>
<proteinExistence type="predicted"/>